<dbReference type="EMBL" id="GIFC01005826">
    <property type="protein sequence ID" value="MXU87909.1"/>
    <property type="molecule type" value="Transcribed_RNA"/>
</dbReference>
<organism evidence="1">
    <name type="scientific">Ixodes ricinus</name>
    <name type="common">Common tick</name>
    <name type="synonym">Acarus ricinus</name>
    <dbReference type="NCBI Taxonomy" id="34613"/>
    <lineage>
        <taxon>Eukaryota</taxon>
        <taxon>Metazoa</taxon>
        <taxon>Ecdysozoa</taxon>
        <taxon>Arthropoda</taxon>
        <taxon>Chelicerata</taxon>
        <taxon>Arachnida</taxon>
        <taxon>Acari</taxon>
        <taxon>Parasitiformes</taxon>
        <taxon>Ixodida</taxon>
        <taxon>Ixodoidea</taxon>
        <taxon>Ixodidae</taxon>
        <taxon>Ixodinae</taxon>
        <taxon>Ixodes</taxon>
    </lineage>
</organism>
<dbReference type="AlphaFoldDB" id="A0A6B0U5W9"/>
<evidence type="ECO:0000313" key="1">
    <source>
        <dbReference type="EMBL" id="MXU87909.1"/>
    </source>
</evidence>
<sequence length="99" mass="10991">MFLPYPSIIATSRGLTLAACILIRTSLGHRSWGTRTSSSRTSSMPPNLWVCQAFMRAGSACMSLFMSAPMARWLHNKGDKGIKNITATLFFESYSYVSF</sequence>
<proteinExistence type="predicted"/>
<reference evidence="1" key="1">
    <citation type="submission" date="2019-12" db="EMBL/GenBank/DDBJ databases">
        <title>An insight into the sialome of adult female Ixodes ricinus ticks feeding for 6 days.</title>
        <authorList>
            <person name="Perner J."/>
            <person name="Ribeiro J.M.C."/>
        </authorList>
    </citation>
    <scope>NUCLEOTIDE SEQUENCE</scope>
    <source>
        <strain evidence="1">Semi-engorged</strain>
        <tissue evidence="1">Salivary glands</tissue>
    </source>
</reference>
<accession>A0A6B0U5W9</accession>
<name>A0A6B0U5W9_IXORI</name>
<protein>
    <submittedName>
        <fullName evidence="1">Putative secreted protein</fullName>
    </submittedName>
</protein>